<dbReference type="AlphaFoldDB" id="I0AL56"/>
<evidence type="ECO:0000256" key="1">
    <source>
        <dbReference type="SAM" id="SignalP"/>
    </source>
</evidence>
<feature type="signal peptide" evidence="1">
    <location>
        <begin position="1"/>
        <end position="18"/>
    </location>
</feature>
<gene>
    <name evidence="3" type="ordered locus">IALB_2008</name>
</gene>
<protein>
    <submittedName>
        <fullName evidence="3">Peptidase S8/S53 subtilisin kexin sedolisin</fullName>
    </submittedName>
</protein>
<feature type="chain" id="PRO_5003624818" evidence="1">
    <location>
        <begin position="19"/>
        <end position="430"/>
    </location>
</feature>
<keyword evidence="1" id="KW-0732">Signal</keyword>
<evidence type="ECO:0000259" key="2">
    <source>
        <dbReference type="Pfam" id="PF18962"/>
    </source>
</evidence>
<accession>I0AL56</accession>
<proteinExistence type="predicted"/>
<dbReference type="STRING" id="945713.IALB_2008"/>
<sequence>MKKIILLFLSLSFFPALAQWTQVNNGLGSLKIKGLIAVGNSLMATTEDQGIFVSTNLGDNWQVHPQNASLPNFNILFSEGDVFTYQGLIILGQGYYAGVGTSNIVVLPIQGIPNNNLSAWTHEEGSGIPEVDILGTAGGGLFWADNLASITWTEITGLPDANSKYITGLSIFNDPNSNAEYLLVGTRNGAYISSYPNSLASVSPKNEGLSGNGLYINKLYGNFALTQNGVYIFPDESGLSSGWQTLISTGDFRTITMDFFNQSFYFFGNQVGKVVIGDGSVINDVDLSGITGGAITSSFVYYPNSTPPGYIFVGTENGGVFRKQLSTTDVENNSIVVTEFKLNQNYPNPFNPSTKISWQSPVSGYTTLKVYDILGNEVATLVDEYRNAGSYEVEFPNVETSYASSLPTGVYFYKLQVGEFVQTKRMILAK</sequence>
<dbReference type="NCBIfam" id="TIGR04183">
    <property type="entry name" value="Por_Secre_tail"/>
    <property type="match status" value="1"/>
</dbReference>
<dbReference type="EMBL" id="CP003418">
    <property type="protein sequence ID" value="AFH49713.1"/>
    <property type="molecule type" value="Genomic_DNA"/>
</dbReference>
<dbReference type="HOGENOM" id="CLU_651820_0_0_10"/>
<organism evidence="3 4">
    <name type="scientific">Ignavibacterium album (strain DSM 19864 / JCM 16511 / NBRC 101810 / Mat9-16)</name>
    <dbReference type="NCBI Taxonomy" id="945713"/>
    <lineage>
        <taxon>Bacteria</taxon>
        <taxon>Pseudomonadati</taxon>
        <taxon>Ignavibacteriota</taxon>
        <taxon>Ignavibacteria</taxon>
        <taxon>Ignavibacteriales</taxon>
        <taxon>Ignavibacteriaceae</taxon>
        <taxon>Ignavibacterium</taxon>
    </lineage>
</organism>
<dbReference type="eggNOG" id="COG3292">
    <property type="taxonomic scope" value="Bacteria"/>
</dbReference>
<keyword evidence="4" id="KW-1185">Reference proteome</keyword>
<feature type="domain" description="Secretion system C-terminal sorting" evidence="2">
    <location>
        <begin position="346"/>
        <end position="427"/>
    </location>
</feature>
<dbReference type="Pfam" id="PF18962">
    <property type="entry name" value="Por_Secre_tail"/>
    <property type="match status" value="1"/>
</dbReference>
<dbReference type="KEGG" id="ial:IALB_2008"/>
<dbReference type="InterPro" id="IPR026444">
    <property type="entry name" value="Secre_tail"/>
</dbReference>
<dbReference type="Proteomes" id="UP000007394">
    <property type="component" value="Chromosome"/>
</dbReference>
<evidence type="ECO:0000313" key="3">
    <source>
        <dbReference type="EMBL" id="AFH49713.1"/>
    </source>
</evidence>
<evidence type="ECO:0000313" key="4">
    <source>
        <dbReference type="Proteomes" id="UP000007394"/>
    </source>
</evidence>
<dbReference type="Gene3D" id="2.60.40.4070">
    <property type="match status" value="1"/>
</dbReference>
<reference evidence="3 4" key="1">
    <citation type="journal article" date="2012" name="Front. Microbiol.">
        <title>Complete genome of Ignavibacterium album, a metabolically versatile, flagellated, facultative anaerobe from the phylum Chlorobi.</title>
        <authorList>
            <person name="Liu Z."/>
            <person name="Frigaard N.-U."/>
            <person name="Vogl K."/>
            <person name="Iino T."/>
            <person name="Ohkuma M."/>
            <person name="Overmann J."/>
            <person name="Bryant D.A."/>
        </authorList>
    </citation>
    <scope>NUCLEOTIDE SEQUENCE [LARGE SCALE GENOMIC DNA]</scope>
    <source>
        <strain evidence="4">DSM 19864 / JCM 16511 / NBRC 101810 / Mat9-16</strain>
    </source>
</reference>
<dbReference type="RefSeq" id="WP_014560862.1">
    <property type="nucleotide sequence ID" value="NC_017464.1"/>
</dbReference>
<name>I0AL56_IGNAJ</name>